<proteinExistence type="predicted"/>
<evidence type="ECO:0000313" key="3">
    <source>
        <dbReference type="EMBL" id="KAK7791209.1"/>
    </source>
</evidence>
<evidence type="ECO:0000313" key="4">
    <source>
        <dbReference type="Proteomes" id="UP001378592"/>
    </source>
</evidence>
<feature type="chain" id="PRO_5044711343" description="Ig-like domain-containing protein" evidence="1">
    <location>
        <begin position="26"/>
        <end position="314"/>
    </location>
</feature>
<dbReference type="InterPro" id="IPR013783">
    <property type="entry name" value="Ig-like_fold"/>
</dbReference>
<reference evidence="3 4" key="1">
    <citation type="submission" date="2024-03" db="EMBL/GenBank/DDBJ databases">
        <title>The genome assembly and annotation of the cricket Gryllus longicercus Weissman &amp; Gray.</title>
        <authorList>
            <person name="Szrajer S."/>
            <person name="Gray D."/>
            <person name="Ylla G."/>
        </authorList>
    </citation>
    <scope>NUCLEOTIDE SEQUENCE [LARGE SCALE GENOMIC DNA]</scope>
    <source>
        <strain evidence="3">DAG 2021-001</strain>
        <tissue evidence="3">Whole body minus gut</tissue>
    </source>
</reference>
<evidence type="ECO:0000259" key="2">
    <source>
        <dbReference type="PROSITE" id="PS50835"/>
    </source>
</evidence>
<dbReference type="PROSITE" id="PS50835">
    <property type="entry name" value="IG_LIKE"/>
    <property type="match status" value="1"/>
</dbReference>
<dbReference type="Proteomes" id="UP001378592">
    <property type="component" value="Unassembled WGS sequence"/>
</dbReference>
<dbReference type="PANTHER" id="PTHR21261:SF5">
    <property type="entry name" value="BEATEN PATH VA, ISOFORM A-RELATED"/>
    <property type="match status" value="1"/>
</dbReference>
<dbReference type="Gene3D" id="2.60.40.10">
    <property type="entry name" value="Immunoglobulins"/>
    <property type="match status" value="1"/>
</dbReference>
<keyword evidence="4" id="KW-1185">Reference proteome</keyword>
<organism evidence="3 4">
    <name type="scientific">Gryllus longicercus</name>
    <dbReference type="NCBI Taxonomy" id="2509291"/>
    <lineage>
        <taxon>Eukaryota</taxon>
        <taxon>Metazoa</taxon>
        <taxon>Ecdysozoa</taxon>
        <taxon>Arthropoda</taxon>
        <taxon>Hexapoda</taxon>
        <taxon>Insecta</taxon>
        <taxon>Pterygota</taxon>
        <taxon>Neoptera</taxon>
        <taxon>Polyneoptera</taxon>
        <taxon>Orthoptera</taxon>
        <taxon>Ensifera</taxon>
        <taxon>Gryllidea</taxon>
        <taxon>Grylloidea</taxon>
        <taxon>Gryllidae</taxon>
        <taxon>Gryllinae</taxon>
        <taxon>Gryllus</taxon>
    </lineage>
</organism>
<feature type="domain" description="Ig-like" evidence="2">
    <location>
        <begin position="27"/>
        <end position="134"/>
    </location>
</feature>
<keyword evidence="1" id="KW-0732">Signal</keyword>
<sequence length="314" mass="34659">MREGDALRGLLAAALLLSLAASAARKPVIRELFVPAVADMREPVTLWCRYDLAGARLYSVKWYKDDQEFYRYMPDEQPPAQTFPVPYVSLDESLCDKERVTLAQLTFNSSGAYRCEVSVEAPSFDTAHQSANMSVMALPREAPYIEGVASAYSLGEWVIANCTSNKTSPQALLSWYINGAKAEQWLLDQMPSAEEEAVGDSVSVSSMGVDAWLQTRAPRTHTVDERGLHTSSLGLRFVAERRFFQGSPARVELRCEAAVGERSWERVVSARLAHANNQQLRSASHRLNSAHLLTSSCSVLSALLACSLLRLLVS</sequence>
<dbReference type="EMBL" id="JAZDUA010000551">
    <property type="protein sequence ID" value="KAK7791207.1"/>
    <property type="molecule type" value="Genomic_DNA"/>
</dbReference>
<comment type="caution">
    <text evidence="3">The sequence shown here is derived from an EMBL/GenBank/DDBJ whole genome shotgun (WGS) entry which is preliminary data.</text>
</comment>
<gene>
    <name evidence="3" type="ORF">R5R35_009245</name>
</gene>
<dbReference type="AlphaFoldDB" id="A0AAN9V3Y8"/>
<dbReference type="InterPro" id="IPR007110">
    <property type="entry name" value="Ig-like_dom"/>
</dbReference>
<evidence type="ECO:0000256" key="1">
    <source>
        <dbReference type="SAM" id="SignalP"/>
    </source>
</evidence>
<dbReference type="PANTHER" id="PTHR21261">
    <property type="entry name" value="BEAT PROTEIN"/>
    <property type="match status" value="1"/>
</dbReference>
<feature type="signal peptide" evidence="1">
    <location>
        <begin position="1"/>
        <end position="25"/>
    </location>
</feature>
<dbReference type="InterPro" id="IPR036179">
    <property type="entry name" value="Ig-like_dom_sf"/>
</dbReference>
<dbReference type="SUPFAM" id="SSF48726">
    <property type="entry name" value="Immunoglobulin"/>
    <property type="match status" value="1"/>
</dbReference>
<protein>
    <recommendedName>
        <fullName evidence="2">Ig-like domain-containing protein</fullName>
    </recommendedName>
</protein>
<name>A0AAN9V3Y8_9ORTH</name>
<accession>A0AAN9V3Y8</accession>
<dbReference type="EMBL" id="JAZDUA010000551">
    <property type="protein sequence ID" value="KAK7791206.1"/>
    <property type="molecule type" value="Genomic_DNA"/>
</dbReference>
<dbReference type="FunFam" id="2.60.40.10:FF:000437">
    <property type="entry name" value="Beat-IIIc, isoform A"/>
    <property type="match status" value="1"/>
</dbReference>
<dbReference type="EMBL" id="JAZDUA010000551">
    <property type="protein sequence ID" value="KAK7791208.1"/>
    <property type="molecule type" value="Genomic_DNA"/>
</dbReference>
<dbReference type="EMBL" id="JAZDUA010000551">
    <property type="protein sequence ID" value="KAK7791209.1"/>
    <property type="molecule type" value="Genomic_DNA"/>
</dbReference>